<evidence type="ECO:0000313" key="3">
    <source>
        <dbReference type="Proteomes" id="UP000688137"/>
    </source>
</evidence>
<dbReference type="GO" id="GO:0044773">
    <property type="term" value="P:mitotic DNA damage checkpoint signaling"/>
    <property type="evidence" value="ECO:0007669"/>
    <property type="project" value="TreeGrafter"/>
</dbReference>
<dbReference type="InterPro" id="IPR000719">
    <property type="entry name" value="Prot_kinase_dom"/>
</dbReference>
<accession>A0A8S1PN60</accession>
<dbReference type="OMA" id="KMGTRNQ"/>
<dbReference type="PANTHER" id="PTHR44167">
    <property type="entry name" value="OVARIAN-SPECIFIC SERINE/THREONINE-PROTEIN KINASE LOK-RELATED"/>
    <property type="match status" value="1"/>
</dbReference>
<dbReference type="InterPro" id="IPR008271">
    <property type="entry name" value="Ser/Thr_kinase_AS"/>
</dbReference>
<gene>
    <name evidence="2" type="ORF">PPRIM_AZ9-3.1.T1250064</name>
</gene>
<keyword evidence="3" id="KW-1185">Reference proteome</keyword>
<sequence>MRQQTHKNTFLKTIPFTTIFMESLKQSSMWVSSNTIDGNSQFQGRLLLKVDNQWESVQLNLHPEKLYKKGVGSEDYTSYCQLQACFLKKFTHFDPTMPNYRYGIRLQFGQQLTHLLTENSDIFKKWFQFLRRFCIMDKFARKYKVLGKIKQSDPVFGQCLFSCVRVQDAEYHIVKLIDKNVITATQKQNLFREISNLRKLSHTQICYIVEVLEDEQNLYILYEYYLGIDLRSYIKESQIYQMAEQSTQGLDEKLVADIIYGVLQAIQHMHSKGVFHRDLKMENLFIPEKKRLPFVVLANFCYSETTDQIQYKKCGTPGFVAPEIFRSKNYTSKVDLFSLGIIFYILVYGKLPFEGKDQEEILRSNERCEIDFRIEKKICKKISISGMDLLKGLLNKEPIKRLSAVQALNHHWFIKMGTRNQRNQQYLQVQRGKSLSTIIENSVDITQSYYQSNSQLHQSTKDDDRLDRVEKEFTKGSLYDKLLNFNSIQYQPSKIRRNQQQN</sequence>
<evidence type="ECO:0000313" key="2">
    <source>
        <dbReference type="EMBL" id="CAD8104777.1"/>
    </source>
</evidence>
<comment type="caution">
    <text evidence="2">The sequence shown here is derived from an EMBL/GenBank/DDBJ whole genome shotgun (WGS) entry which is preliminary data.</text>
</comment>
<organism evidence="2 3">
    <name type="scientific">Paramecium primaurelia</name>
    <dbReference type="NCBI Taxonomy" id="5886"/>
    <lineage>
        <taxon>Eukaryota</taxon>
        <taxon>Sar</taxon>
        <taxon>Alveolata</taxon>
        <taxon>Ciliophora</taxon>
        <taxon>Intramacronucleata</taxon>
        <taxon>Oligohymenophorea</taxon>
        <taxon>Peniculida</taxon>
        <taxon>Parameciidae</taxon>
        <taxon>Paramecium</taxon>
    </lineage>
</organism>
<dbReference type="GO" id="GO:0005524">
    <property type="term" value="F:ATP binding"/>
    <property type="evidence" value="ECO:0007669"/>
    <property type="project" value="InterPro"/>
</dbReference>
<protein>
    <recommendedName>
        <fullName evidence="1">Protein kinase domain-containing protein</fullName>
    </recommendedName>
</protein>
<dbReference type="AlphaFoldDB" id="A0A8S1PN60"/>
<dbReference type="Pfam" id="PF00069">
    <property type="entry name" value="Pkinase"/>
    <property type="match status" value="1"/>
</dbReference>
<dbReference type="PROSITE" id="PS00108">
    <property type="entry name" value="PROTEIN_KINASE_ST"/>
    <property type="match status" value="1"/>
</dbReference>
<reference evidence="2" key="1">
    <citation type="submission" date="2021-01" db="EMBL/GenBank/DDBJ databases">
        <authorList>
            <consortium name="Genoscope - CEA"/>
            <person name="William W."/>
        </authorList>
    </citation>
    <scope>NUCLEOTIDE SEQUENCE</scope>
</reference>
<feature type="domain" description="Protein kinase" evidence="1">
    <location>
        <begin position="150"/>
        <end position="413"/>
    </location>
</feature>
<dbReference type="EMBL" id="CAJJDM010000128">
    <property type="protein sequence ID" value="CAD8104777.1"/>
    <property type="molecule type" value="Genomic_DNA"/>
</dbReference>
<dbReference type="GO" id="GO:0004674">
    <property type="term" value="F:protein serine/threonine kinase activity"/>
    <property type="evidence" value="ECO:0007669"/>
    <property type="project" value="TreeGrafter"/>
</dbReference>
<dbReference type="GO" id="GO:0005737">
    <property type="term" value="C:cytoplasm"/>
    <property type="evidence" value="ECO:0007669"/>
    <property type="project" value="TreeGrafter"/>
</dbReference>
<dbReference type="GO" id="GO:0005634">
    <property type="term" value="C:nucleus"/>
    <property type="evidence" value="ECO:0007669"/>
    <property type="project" value="TreeGrafter"/>
</dbReference>
<proteinExistence type="predicted"/>
<dbReference type="PANTHER" id="PTHR44167:SF18">
    <property type="entry name" value="PROTEIN KINASE DOMAIN-CONTAINING PROTEIN"/>
    <property type="match status" value="1"/>
</dbReference>
<name>A0A8S1PN60_PARPR</name>
<dbReference type="PROSITE" id="PS50011">
    <property type="entry name" value="PROTEIN_KINASE_DOM"/>
    <property type="match status" value="1"/>
</dbReference>
<evidence type="ECO:0000259" key="1">
    <source>
        <dbReference type="PROSITE" id="PS50011"/>
    </source>
</evidence>
<dbReference type="SMART" id="SM00220">
    <property type="entry name" value="S_TKc"/>
    <property type="match status" value="1"/>
</dbReference>
<dbReference type="Proteomes" id="UP000688137">
    <property type="component" value="Unassembled WGS sequence"/>
</dbReference>